<sequence>MTWNYRVVKEHAQNTLGDIYPFYGIREVYYEEKSGQATLASDNPNLDFWEDIDDLRKTWELIGGAFDKPVLTIKNGKLVEE</sequence>
<gene>
    <name evidence="1" type="primary">58</name>
    <name evidence="1" type="ORF">PBI_GAIA_58</name>
</gene>
<protein>
    <submittedName>
        <fullName evidence="1">Uncharacterized protein</fullName>
    </submittedName>
</protein>
<evidence type="ECO:0000313" key="1">
    <source>
        <dbReference type="EMBL" id="AID58877.1"/>
    </source>
</evidence>
<dbReference type="KEGG" id="vg:23679564"/>
<accession>A0A068F1Q4</accession>
<dbReference type="Proteomes" id="UP000027491">
    <property type="component" value="Segment"/>
</dbReference>
<dbReference type="GeneID" id="23679564"/>
<evidence type="ECO:0000313" key="2">
    <source>
        <dbReference type="Proteomes" id="UP000027491"/>
    </source>
</evidence>
<keyword evidence="2" id="KW-1185">Reference proteome</keyword>
<dbReference type="EMBL" id="KJ567043">
    <property type="protein sequence ID" value="AID58877.1"/>
    <property type="molecule type" value="Genomic_DNA"/>
</dbReference>
<proteinExistence type="predicted"/>
<reference evidence="1 2" key="1">
    <citation type="submission" date="2014-03" db="EMBL/GenBank/DDBJ databases">
        <authorList>
            <person name="Yoder B.A."/>
            <person name="Colicchio M.A."/>
            <person name="Schafer C.E."/>
            <person name="Abrahim M.R."/>
            <person name="Adkins N.L."/>
            <person name="Burke K.A."/>
            <person name="Churilla B.M."/>
            <person name="Cohen K.L."/>
            <person name="Fasoranti T.O."/>
            <person name="Genkil J.S."/>
            <person name="Kramer Z.J."/>
            <person name="Prout A.K."/>
            <person name="Schwarz A.G."/>
            <person name="Tish M."/>
            <person name="Vispute N."/>
            <person name="Wilkes K.E."/>
            <person name="Williams C.R."/>
            <person name="Xiao X."/>
            <person name="Yu V.J."/>
            <person name="Lapin J.S."/>
            <person name="Ott C.T."/>
            <person name="Walburn T.D."/>
            <person name="Bradley K.W."/>
            <person name="Clarke D.Q."/>
            <person name="Lewis M.F."/>
            <person name="Barker L.P."/>
            <person name="Bailey C."/>
            <person name="Asai D.J."/>
            <person name="Bowman C.A."/>
            <person name="Russell D.A."/>
            <person name="Pope W.H."/>
            <person name="Jacobs-Sera D."/>
            <person name="Hendrix R.W."/>
            <person name="Hatfull G.F."/>
        </authorList>
    </citation>
    <scope>NUCLEOTIDE SEQUENCE [LARGE SCALE GENOMIC DNA]</scope>
</reference>
<dbReference type="RefSeq" id="YP_009124800.1">
    <property type="nucleotide sequence ID" value="NC_026590.1"/>
</dbReference>
<name>A0A068F1Q4_9CAUD</name>
<organism evidence="1 2">
    <name type="scientific">Mycobacterium phage Gaia</name>
    <dbReference type="NCBI Taxonomy" id="1486472"/>
    <lineage>
        <taxon>Viruses</taxon>
        <taxon>Duplodnaviria</taxon>
        <taxon>Heunggongvirae</taxon>
        <taxon>Uroviricota</taxon>
        <taxon>Caudoviricetes</taxon>
        <taxon>Gaiavirus</taxon>
        <taxon>Gaiavirus gaia</taxon>
    </lineage>
</organism>